<sequence length="328" mass="36553">MQKSLFATLTALGILAVAPFALANPIEIQVNNTMSEGGSESAAVERFAEYLEEQAPGRFNVRPFLAGSLGGEDSVLELLNLGQTQLSLTGGNWRQQYAPEYDAITVPFLFTTWDEVDSYIDSPSGQTLIEQAEQQGGLKFLGVQHRGPRHMTANKEIHTPEDLQGFRLRLPSLPIWLEVWEELGAQVVNVPAPEIYLAMQTRQVDGHENSLSSPYTRRLWEVQDYLITTSHVQFPWSWVASARWWDGLEEEDQALISEAVDVARAYGTEQELELDDFYLDALQEEGMTVVQPDTEAFREAAMPAIDRVLSEMADGVRDDAISASQASD</sequence>
<dbReference type="NCBIfam" id="NF037995">
    <property type="entry name" value="TRAP_S1"/>
    <property type="match status" value="1"/>
</dbReference>
<dbReference type="PANTHER" id="PTHR33376">
    <property type="match status" value="1"/>
</dbReference>
<evidence type="ECO:0000313" key="8">
    <source>
        <dbReference type="Proteomes" id="UP000754821"/>
    </source>
</evidence>
<gene>
    <name evidence="6" type="ORF">CZ787_16755</name>
    <name evidence="5" type="ORF">EI163_12395</name>
</gene>
<keyword evidence="2" id="KW-0813">Transport</keyword>
<dbReference type="CDD" id="cd13603">
    <property type="entry name" value="PBP2_TRAP_Siap_TeaA_like"/>
    <property type="match status" value="1"/>
</dbReference>
<evidence type="ECO:0000313" key="7">
    <source>
        <dbReference type="Proteomes" id="UP000196331"/>
    </source>
</evidence>
<evidence type="ECO:0000256" key="2">
    <source>
        <dbReference type="ARBA" id="ARBA00022448"/>
    </source>
</evidence>
<dbReference type="Pfam" id="PF03480">
    <property type="entry name" value="DctP"/>
    <property type="match status" value="1"/>
</dbReference>
<reference evidence="5 8" key="2">
    <citation type="submission" date="2020-07" db="EMBL/GenBank/DDBJ databases">
        <title>Halophilic bacteria isolated from french cheeses.</title>
        <authorList>
            <person name="Kothe C.I."/>
            <person name="Farah-Kraiem B."/>
            <person name="Renault P."/>
            <person name="Dridi B."/>
        </authorList>
    </citation>
    <scope>NUCLEOTIDE SEQUENCE [LARGE SCALE GENOMIC DNA]</scope>
    <source>
        <strain evidence="5 8">FME16</strain>
    </source>
</reference>
<reference evidence="6 7" key="1">
    <citation type="submission" date="2017-02" db="EMBL/GenBank/DDBJ databases">
        <authorList>
            <person name="Dridi B."/>
        </authorList>
    </citation>
    <scope>NUCLEOTIDE SEQUENCE [LARGE SCALE GENOMIC DNA]</scope>
    <source>
        <strain evidence="6 7">JB380</strain>
    </source>
</reference>
<dbReference type="Proteomes" id="UP000196331">
    <property type="component" value="Unassembled WGS sequence"/>
</dbReference>
<dbReference type="PIRSF" id="PIRSF006470">
    <property type="entry name" value="DctB"/>
    <property type="match status" value="1"/>
</dbReference>
<dbReference type="GO" id="GO:0055085">
    <property type="term" value="P:transmembrane transport"/>
    <property type="evidence" value="ECO:0007669"/>
    <property type="project" value="InterPro"/>
</dbReference>
<feature type="signal peptide" evidence="4">
    <location>
        <begin position="1"/>
        <end position="23"/>
    </location>
</feature>
<accession>A0A1R4I4M7</accession>
<keyword evidence="3 4" id="KW-0732">Signal</keyword>
<dbReference type="InterPro" id="IPR038404">
    <property type="entry name" value="TRAP_DctP_sf"/>
</dbReference>
<dbReference type="OrthoDB" id="9771186at2"/>
<dbReference type="Gene3D" id="3.40.190.170">
    <property type="entry name" value="Bacterial extracellular solute-binding protein, family 7"/>
    <property type="match status" value="1"/>
</dbReference>
<dbReference type="EMBL" id="FUKM01000057">
    <property type="protein sequence ID" value="SJN14760.1"/>
    <property type="molecule type" value="Genomic_DNA"/>
</dbReference>
<dbReference type="Proteomes" id="UP000754821">
    <property type="component" value="Unassembled WGS sequence"/>
</dbReference>
<keyword evidence="8" id="KW-1185">Reference proteome</keyword>
<protein>
    <submittedName>
        <fullName evidence="5">TRAP transporter substrate-binding protein</fullName>
    </submittedName>
    <submittedName>
        <fullName evidence="6">TRAP-type C4-dicarboxylate transport system, periplasmic component</fullName>
    </submittedName>
</protein>
<proteinExistence type="inferred from homology"/>
<dbReference type="GO" id="GO:0030288">
    <property type="term" value="C:outer membrane-bounded periplasmic space"/>
    <property type="evidence" value="ECO:0007669"/>
    <property type="project" value="InterPro"/>
</dbReference>
<dbReference type="InterPro" id="IPR018389">
    <property type="entry name" value="DctP_fam"/>
</dbReference>
<evidence type="ECO:0000256" key="1">
    <source>
        <dbReference type="ARBA" id="ARBA00009023"/>
    </source>
</evidence>
<evidence type="ECO:0000313" key="5">
    <source>
        <dbReference type="EMBL" id="MBE0404340.1"/>
    </source>
</evidence>
<dbReference type="RefSeq" id="WP_087111111.1">
    <property type="nucleotide sequence ID" value="NZ_FUKM01000057.1"/>
</dbReference>
<organism evidence="6 7">
    <name type="scientific">Halomonas citrativorans</name>
    <dbReference type="NCBI Taxonomy" id="2742612"/>
    <lineage>
        <taxon>Bacteria</taxon>
        <taxon>Pseudomonadati</taxon>
        <taxon>Pseudomonadota</taxon>
        <taxon>Gammaproteobacteria</taxon>
        <taxon>Oceanospirillales</taxon>
        <taxon>Halomonadaceae</taxon>
        <taxon>Halomonas</taxon>
    </lineage>
</organism>
<comment type="similarity">
    <text evidence="1">Belongs to the bacterial solute-binding protein 7 family.</text>
</comment>
<feature type="chain" id="PRO_5012210189" evidence="4">
    <location>
        <begin position="24"/>
        <end position="328"/>
    </location>
</feature>
<dbReference type="AlphaFoldDB" id="A0A1R4I4M7"/>
<evidence type="ECO:0000313" key="6">
    <source>
        <dbReference type="EMBL" id="SJN14760.1"/>
    </source>
</evidence>
<name>A0A1R4I4M7_9GAMM</name>
<dbReference type="PANTHER" id="PTHR33376:SF7">
    <property type="entry name" value="C4-DICARBOXYLATE-BINDING PROTEIN DCTB"/>
    <property type="match status" value="1"/>
</dbReference>
<dbReference type="InterPro" id="IPR004682">
    <property type="entry name" value="TRAP_DctP"/>
</dbReference>
<comment type="caution">
    <text evidence="6">The sequence shown here is derived from an EMBL/GenBank/DDBJ whole genome shotgun (WGS) entry which is preliminary data.</text>
</comment>
<evidence type="ECO:0000256" key="4">
    <source>
        <dbReference type="SAM" id="SignalP"/>
    </source>
</evidence>
<evidence type="ECO:0000256" key="3">
    <source>
        <dbReference type="ARBA" id="ARBA00022729"/>
    </source>
</evidence>
<dbReference type="EMBL" id="RRZC01000013">
    <property type="protein sequence ID" value="MBE0404340.1"/>
    <property type="molecule type" value="Genomic_DNA"/>
</dbReference>